<feature type="region of interest" description="Disordered" evidence="1">
    <location>
        <begin position="194"/>
        <end position="289"/>
    </location>
</feature>
<feature type="region of interest" description="Disordered" evidence="1">
    <location>
        <begin position="504"/>
        <end position="524"/>
    </location>
</feature>
<dbReference type="AlphaFoldDB" id="A0A2A9NWH7"/>
<feature type="compositionally biased region" description="Polar residues" evidence="1">
    <location>
        <begin position="227"/>
        <end position="240"/>
    </location>
</feature>
<feature type="region of interest" description="Disordered" evidence="1">
    <location>
        <begin position="541"/>
        <end position="595"/>
    </location>
</feature>
<sequence>MPAAFSRLQLAAALLEYDNDPGNPDVPMRRAQDSAIFAHLRRNPAAPPQLSSRRSDYLGVSLPSETGSLGGRESALENRRSRASRGSLDALRNPFGPDDHWDEEEEGNCDEEELEVDLSSWGLDALMPKDKSKSAKGKGKAILSPPHPVSSVRSHLPTTRNDAAPAPRRAINTSRSVSMGGLMEHPNLKTEILSDSKRRRSFGSPLDLVGMEAPSMPMQRPRGASYSAGQSLPLTSQSVPFPSCSARPPSPHPPHELDRRMSVASRFDPRNNSEHRSFSRVSTDSKMALQGRDEAIEERIRTTSGGIVTMLEPSEDNPFAIRPPSPSRLSRFDPKATAHARTFSNVSRGSKMLLEQDDSTQERPERERKFSTTLDLLRPKVLVMPSPLQSVTPEAPPPPQARDGFLLSTDGPPLPPGARSARRSSAMSILDSINKPPIPSNSFTPNPLMSLSLSQITFRNTLNFGFQRDPYSDNLGELPRAANEGEQVNFEPPEIIEHEIEIPLPSPTGPLSTPGPEQSRPAGKLYGKSLIDNLEMRKAQMRNKQRVFTGDQRPSMMSRELSRSSTLIDPASFSRPTTQRQSSYGSLSPQQGVARRSSLNAKPLLNFDDEAEKFKLTSPANRIANSRSVFGVDTLWEREMVKLREIQVQEERDAEERRKREEIEGVKKAKKNKKKGRKTTESSNAEVAVPTAYEDVPRVSIEPPVLPAIQRATRPLPRSADAEESDSAESDVDDKPVIDASAADTGNWFSESDDEGPRRVTGVGPRYPKKVRAVTRSEDVDSEEDLPLSATVDRAMKRATRMVAAAVEDSDEEKPLSTLLQKSKSSVLPPIQFDGPSKSTPLPESDDDDDKPLGLRASRVPLPTHEFGGDDDDDDKPLAFHPEQQRRTQYQMMVQQQQQMMMQAQFQNSMFFNPPSMLGSGFFGPPVMPPMMMAPPIPVPSPPPAHDEAKFGRVDKWRHDVAVEGGH</sequence>
<feature type="region of interest" description="Disordered" evidence="1">
    <location>
        <begin position="650"/>
        <end position="787"/>
    </location>
</feature>
<feature type="compositionally biased region" description="Basic and acidic residues" evidence="1">
    <location>
        <begin position="360"/>
        <end position="369"/>
    </location>
</feature>
<feature type="compositionally biased region" description="Basic and acidic residues" evidence="1">
    <location>
        <begin position="253"/>
        <end position="277"/>
    </location>
</feature>
<evidence type="ECO:0000256" key="1">
    <source>
        <dbReference type="SAM" id="MobiDB-lite"/>
    </source>
</evidence>
<evidence type="ECO:0000313" key="2">
    <source>
        <dbReference type="EMBL" id="PFH52711.1"/>
    </source>
</evidence>
<feature type="region of interest" description="Disordered" evidence="1">
    <location>
        <begin position="387"/>
        <end position="424"/>
    </location>
</feature>
<keyword evidence="3" id="KW-1185">Reference proteome</keyword>
<dbReference type="EMBL" id="KZ301977">
    <property type="protein sequence ID" value="PFH52711.1"/>
    <property type="molecule type" value="Genomic_DNA"/>
</dbReference>
<feature type="region of interest" description="Disordered" evidence="1">
    <location>
        <begin position="42"/>
        <end position="108"/>
    </location>
</feature>
<dbReference type="OrthoDB" id="2564267at2759"/>
<feature type="compositionally biased region" description="Low complexity" evidence="1">
    <location>
        <begin position="140"/>
        <end position="157"/>
    </location>
</feature>
<feature type="compositionally biased region" description="Polar residues" evidence="1">
    <location>
        <begin position="574"/>
        <end position="591"/>
    </location>
</feature>
<evidence type="ECO:0000313" key="3">
    <source>
        <dbReference type="Proteomes" id="UP000242287"/>
    </source>
</evidence>
<feature type="region of interest" description="Disordered" evidence="1">
    <location>
        <begin position="804"/>
        <end position="880"/>
    </location>
</feature>
<feature type="compositionally biased region" description="Acidic residues" evidence="1">
    <location>
        <begin position="722"/>
        <end position="732"/>
    </location>
</feature>
<dbReference type="STRING" id="703135.A0A2A9NWH7"/>
<dbReference type="Proteomes" id="UP000242287">
    <property type="component" value="Unassembled WGS sequence"/>
</dbReference>
<name>A0A2A9NWH7_9AGAR</name>
<feature type="region of interest" description="Disordered" evidence="1">
    <location>
        <begin position="130"/>
        <end position="165"/>
    </location>
</feature>
<reference evidence="2 3" key="1">
    <citation type="submission" date="2014-02" db="EMBL/GenBank/DDBJ databases">
        <title>Transposable element dynamics among asymbiotic and ectomycorrhizal Amanita fungi.</title>
        <authorList>
            <consortium name="DOE Joint Genome Institute"/>
            <person name="Hess J."/>
            <person name="Skrede I."/>
            <person name="Wolfe B."/>
            <person name="LaButti K."/>
            <person name="Ohm R.A."/>
            <person name="Grigoriev I.V."/>
            <person name="Pringle A."/>
        </authorList>
    </citation>
    <scope>NUCLEOTIDE SEQUENCE [LARGE SCALE GENOMIC DNA]</scope>
    <source>
        <strain evidence="2 3">SKay4041</strain>
    </source>
</reference>
<accession>A0A2A9NWH7</accession>
<organism evidence="2 3">
    <name type="scientific">Amanita thiersii Skay4041</name>
    <dbReference type="NCBI Taxonomy" id="703135"/>
    <lineage>
        <taxon>Eukaryota</taxon>
        <taxon>Fungi</taxon>
        <taxon>Dikarya</taxon>
        <taxon>Basidiomycota</taxon>
        <taxon>Agaricomycotina</taxon>
        <taxon>Agaricomycetes</taxon>
        <taxon>Agaricomycetidae</taxon>
        <taxon>Agaricales</taxon>
        <taxon>Pluteineae</taxon>
        <taxon>Amanitaceae</taxon>
        <taxon>Amanita</taxon>
    </lineage>
</organism>
<proteinExistence type="predicted"/>
<feature type="region of interest" description="Disordered" evidence="1">
    <location>
        <begin position="309"/>
        <end position="369"/>
    </location>
</feature>
<gene>
    <name evidence="2" type="ORF">AMATHDRAFT_73848</name>
</gene>
<feature type="compositionally biased region" description="Basic residues" evidence="1">
    <location>
        <begin position="668"/>
        <end position="677"/>
    </location>
</feature>
<protein>
    <submittedName>
        <fullName evidence="2">Uncharacterized protein</fullName>
    </submittedName>
</protein>
<feature type="compositionally biased region" description="Basic and acidic residues" evidence="1">
    <location>
        <begin position="650"/>
        <end position="667"/>
    </location>
</feature>